<keyword evidence="7" id="KW-0274">FAD</keyword>
<dbReference type="Pfam" id="PF02910">
    <property type="entry name" value="Succ_DH_flav_C"/>
    <property type="match status" value="1"/>
</dbReference>
<evidence type="ECO:0000256" key="7">
    <source>
        <dbReference type="ARBA" id="ARBA00022827"/>
    </source>
</evidence>
<dbReference type="GO" id="GO:0005886">
    <property type="term" value="C:plasma membrane"/>
    <property type="evidence" value="ECO:0007669"/>
    <property type="project" value="TreeGrafter"/>
</dbReference>
<feature type="region of interest" description="Disordered" evidence="13">
    <location>
        <begin position="476"/>
        <end position="514"/>
    </location>
</feature>
<sequence>MHLHPDEQSTSNKQSQANSNNNNIKIVSSNYDAVIIGAGGAGLSAALGLVRSNAYEKLSQSGKKPSILVISKLQALRSHTGSAEGGIAASLSNNEQDHWQWHYYDTVHGGDWLSDQDAAKILAKEASKTVIQLEHDGVAFSRTNDGHIAQRRFGGHTAEFGQQPIRRAAYAADRIGHQILYSLWQQCVSKGITFYEDCYVTDIAINHELNKIEGLVAYDESNGKILAISTKNLLIATGGAGRLFKTTSNSWDLTGDGMALALKAGLQLEDCEFIQFHPTGLSHTGILLSEAARAEGGILRNSSGEAFMKKYDPIHSDLAPRDVVSRAIIAEIDAGRGVEDLYSENKSKDCVWLDMTNIDKNRMKSALPQVLETIEKYGHCDPSNDFVPIRPTAHYTMGGIPITLNGEVYKWDGNNKNIINGLYAAGECSCVGVHGANRLGGNSLLDACLFGTRAGIAIADSIAKIAKENTSETNALEFDAHEADKYESDTLESNTYETNTLESESDTSKADESKQFDSSILKNAAQNRANVINMLISNAQTNPIAQTNQTAQTINEDNAYTLFGELGEIMESAIAVRCDKSSILKALEKIEKISKKASLLKSHNNSLVFNQEITAICELNNMLTLSKAILFASMNRHESRGSFTRLDYPNHDDSNLPQHSFIDNQNNLYNKPVNIIDFQPNKAVDKFISLNIK</sequence>
<dbReference type="InterPro" id="IPR015939">
    <property type="entry name" value="Fum_Rdtase/Succ_DH_flav-like_C"/>
</dbReference>
<keyword evidence="6" id="KW-0285">Flavoprotein</keyword>
<dbReference type="GO" id="GO:0033765">
    <property type="term" value="F:steroid dehydrogenase activity, acting on the CH-CH group of donors"/>
    <property type="evidence" value="ECO:0007669"/>
    <property type="project" value="UniProtKB-ARBA"/>
</dbReference>
<keyword evidence="10" id="KW-0472">Membrane</keyword>
<dbReference type="EC" id="1.3.5.1" evidence="4"/>
<feature type="active site" description="Proton acceptor" evidence="12">
    <location>
        <position position="321"/>
    </location>
</feature>
<reference evidence="16 17" key="1">
    <citation type="submission" date="2016-10" db="EMBL/GenBank/DDBJ databases">
        <authorList>
            <person name="Varghese N."/>
        </authorList>
    </citation>
    <scope>NUCLEOTIDE SEQUENCE [LARGE SCALE GENOMIC DNA]</scope>
    <source>
        <strain evidence="16 17">KA00225</strain>
    </source>
</reference>
<dbReference type="GO" id="GO:0009055">
    <property type="term" value="F:electron transfer activity"/>
    <property type="evidence" value="ECO:0007669"/>
    <property type="project" value="TreeGrafter"/>
</dbReference>
<dbReference type="InterPro" id="IPR003953">
    <property type="entry name" value="FAD-dep_OxRdtase_2_FAD-bd"/>
</dbReference>
<keyword evidence="8" id="KW-0249">Electron transport</keyword>
<keyword evidence="9" id="KW-0560">Oxidoreductase</keyword>
<comment type="catalytic activity">
    <reaction evidence="11">
        <text>a quinone + succinate = fumarate + a quinol</text>
        <dbReference type="Rhea" id="RHEA:40523"/>
        <dbReference type="ChEBI" id="CHEBI:24646"/>
        <dbReference type="ChEBI" id="CHEBI:29806"/>
        <dbReference type="ChEBI" id="CHEBI:30031"/>
        <dbReference type="ChEBI" id="CHEBI:132124"/>
        <dbReference type="EC" id="1.3.5.1"/>
    </reaction>
</comment>
<dbReference type="SUPFAM" id="SSF56425">
    <property type="entry name" value="Succinate dehydrogenase/fumarate reductase flavoprotein, catalytic domain"/>
    <property type="match status" value="1"/>
</dbReference>
<feature type="domain" description="Fumarate reductase/succinate dehydrogenase flavoprotein-like C-terminal" evidence="15">
    <location>
        <begin position="565"/>
        <end position="681"/>
    </location>
</feature>
<dbReference type="PROSITE" id="PS00504">
    <property type="entry name" value="FRD_SDH_FAD_BINDING"/>
    <property type="match status" value="1"/>
</dbReference>
<feature type="compositionally biased region" description="Basic and acidic residues" evidence="13">
    <location>
        <begin position="478"/>
        <end position="488"/>
    </location>
</feature>
<evidence type="ECO:0000313" key="16">
    <source>
        <dbReference type="EMBL" id="PNS43715.1"/>
    </source>
</evidence>
<evidence type="ECO:0000256" key="12">
    <source>
        <dbReference type="PIRSR" id="PIRSR630664-50"/>
    </source>
</evidence>
<comment type="cofactor">
    <cofactor evidence="1">
        <name>FAD</name>
        <dbReference type="ChEBI" id="CHEBI:57692"/>
    </cofactor>
</comment>
<evidence type="ECO:0000256" key="11">
    <source>
        <dbReference type="ARBA" id="ARBA00049220"/>
    </source>
</evidence>
<dbReference type="PANTHER" id="PTHR11632:SF51">
    <property type="entry name" value="SUCCINATE DEHYDROGENASE [UBIQUINONE] FLAVOPROTEIN SUBUNIT, MITOCHONDRIAL"/>
    <property type="match status" value="1"/>
</dbReference>
<evidence type="ECO:0000256" key="10">
    <source>
        <dbReference type="ARBA" id="ARBA00023136"/>
    </source>
</evidence>
<dbReference type="InterPro" id="IPR003952">
    <property type="entry name" value="FRD_SDH_FAD_BS"/>
</dbReference>
<dbReference type="InterPro" id="IPR027477">
    <property type="entry name" value="Succ_DH/fumarate_Rdtase_cat_sf"/>
</dbReference>
<evidence type="ECO:0000256" key="8">
    <source>
        <dbReference type="ARBA" id="ARBA00022982"/>
    </source>
</evidence>
<dbReference type="OrthoDB" id="9805351at2"/>
<dbReference type="GO" id="GO:0008177">
    <property type="term" value="F:succinate dehydrogenase (quinone) activity"/>
    <property type="evidence" value="ECO:0007669"/>
    <property type="project" value="UniProtKB-EC"/>
</dbReference>
<evidence type="ECO:0000256" key="5">
    <source>
        <dbReference type="ARBA" id="ARBA00022448"/>
    </source>
</evidence>
<dbReference type="GO" id="GO:0050660">
    <property type="term" value="F:flavin adenine dinucleotide binding"/>
    <property type="evidence" value="ECO:0007669"/>
    <property type="project" value="TreeGrafter"/>
</dbReference>
<keyword evidence="5" id="KW-0813">Transport</keyword>
<dbReference type="EMBL" id="MNLH01000001">
    <property type="protein sequence ID" value="PNS43715.1"/>
    <property type="molecule type" value="Genomic_DNA"/>
</dbReference>
<evidence type="ECO:0000313" key="17">
    <source>
        <dbReference type="Proteomes" id="UP000236146"/>
    </source>
</evidence>
<dbReference type="Pfam" id="PF00890">
    <property type="entry name" value="FAD_binding_2"/>
    <property type="match status" value="1"/>
</dbReference>
<evidence type="ECO:0000256" key="4">
    <source>
        <dbReference type="ARBA" id="ARBA00012792"/>
    </source>
</evidence>
<feature type="compositionally biased region" description="Low complexity" evidence="13">
    <location>
        <begin position="9"/>
        <end position="20"/>
    </location>
</feature>
<dbReference type="Gene3D" id="3.50.50.60">
    <property type="entry name" value="FAD/NAD(P)-binding domain"/>
    <property type="match status" value="1"/>
</dbReference>
<evidence type="ECO:0000256" key="2">
    <source>
        <dbReference type="ARBA" id="ARBA00004170"/>
    </source>
</evidence>
<dbReference type="InterPro" id="IPR030664">
    <property type="entry name" value="SdhA/FrdA/AprA"/>
</dbReference>
<feature type="domain" description="FAD-dependent oxidoreductase 2 FAD-binding" evidence="14">
    <location>
        <begin position="32"/>
        <end position="444"/>
    </location>
</feature>
<dbReference type="GO" id="GO:0009061">
    <property type="term" value="P:anaerobic respiration"/>
    <property type="evidence" value="ECO:0007669"/>
    <property type="project" value="TreeGrafter"/>
</dbReference>
<dbReference type="Gene3D" id="1.20.58.100">
    <property type="entry name" value="Fumarate reductase/succinate dehydrogenase flavoprotein-like, C-terminal domain"/>
    <property type="match status" value="1"/>
</dbReference>
<organism evidence="16 17">
    <name type="scientific">Gardnerella vaginalis</name>
    <dbReference type="NCBI Taxonomy" id="2702"/>
    <lineage>
        <taxon>Bacteria</taxon>
        <taxon>Bacillati</taxon>
        <taxon>Actinomycetota</taxon>
        <taxon>Actinomycetes</taxon>
        <taxon>Bifidobacteriales</taxon>
        <taxon>Bifidobacteriaceae</taxon>
        <taxon>Gardnerella</taxon>
    </lineage>
</organism>
<dbReference type="FunFam" id="3.90.700.10:FF:000005">
    <property type="entry name" value="Succinate dehydrogenase flavoprotein subunit"/>
    <property type="match status" value="1"/>
</dbReference>
<evidence type="ECO:0000256" key="1">
    <source>
        <dbReference type="ARBA" id="ARBA00001974"/>
    </source>
</evidence>
<dbReference type="RefSeq" id="WP_103084095.1">
    <property type="nucleotide sequence ID" value="NZ_MNLH01000001.1"/>
</dbReference>
<feature type="region of interest" description="Disordered" evidence="13">
    <location>
        <begin position="1"/>
        <end position="20"/>
    </location>
</feature>
<accession>A0A2K1SW38</accession>
<name>A0A2K1SW38_GARVA</name>
<evidence type="ECO:0000256" key="9">
    <source>
        <dbReference type="ARBA" id="ARBA00023002"/>
    </source>
</evidence>
<dbReference type="AlphaFoldDB" id="A0A2K1SW38"/>
<evidence type="ECO:0000259" key="15">
    <source>
        <dbReference type="Pfam" id="PF02910"/>
    </source>
</evidence>
<dbReference type="SUPFAM" id="SSF46977">
    <property type="entry name" value="Succinate dehydrogenase/fumarate reductase flavoprotein C-terminal domain"/>
    <property type="match status" value="1"/>
</dbReference>
<evidence type="ECO:0000259" key="14">
    <source>
        <dbReference type="Pfam" id="PF00890"/>
    </source>
</evidence>
<feature type="compositionally biased region" description="Polar residues" evidence="13">
    <location>
        <begin position="491"/>
        <end position="502"/>
    </location>
</feature>
<dbReference type="InterPro" id="IPR037099">
    <property type="entry name" value="Fum_R/Succ_DH_flav-like_C_sf"/>
</dbReference>
<evidence type="ECO:0000256" key="3">
    <source>
        <dbReference type="ARBA" id="ARBA00008040"/>
    </source>
</evidence>
<comment type="similarity">
    <text evidence="3">Belongs to the FAD-dependent oxidoreductase 2 family. FRD/SDH subfamily.</text>
</comment>
<dbReference type="Gene3D" id="3.90.700.10">
    <property type="entry name" value="Succinate dehydrogenase/fumarate reductase flavoprotein, catalytic domain"/>
    <property type="match status" value="1"/>
</dbReference>
<comment type="caution">
    <text evidence="16">The sequence shown here is derived from an EMBL/GenBank/DDBJ whole genome shotgun (WGS) entry which is preliminary data.</text>
</comment>
<protein>
    <recommendedName>
        <fullName evidence="4">succinate dehydrogenase</fullName>
        <ecNumber evidence="4">1.3.5.1</ecNumber>
    </recommendedName>
</protein>
<evidence type="ECO:0000256" key="6">
    <source>
        <dbReference type="ARBA" id="ARBA00022630"/>
    </source>
</evidence>
<dbReference type="PANTHER" id="PTHR11632">
    <property type="entry name" value="SUCCINATE DEHYDROGENASE 2 FLAVOPROTEIN SUBUNIT"/>
    <property type="match status" value="1"/>
</dbReference>
<dbReference type="InterPro" id="IPR036188">
    <property type="entry name" value="FAD/NAD-bd_sf"/>
</dbReference>
<proteinExistence type="inferred from homology"/>
<dbReference type="Proteomes" id="UP000236146">
    <property type="component" value="Unassembled WGS sequence"/>
</dbReference>
<evidence type="ECO:0000256" key="13">
    <source>
        <dbReference type="SAM" id="MobiDB-lite"/>
    </source>
</evidence>
<dbReference type="SUPFAM" id="SSF51905">
    <property type="entry name" value="FAD/NAD(P)-binding domain"/>
    <property type="match status" value="1"/>
</dbReference>
<gene>
    <name evidence="16" type="ORF">BFS05_00320</name>
</gene>
<comment type="subcellular location">
    <subcellularLocation>
        <location evidence="2">Membrane</location>
        <topology evidence="2">Peripheral membrane protein</topology>
    </subcellularLocation>
</comment>